<evidence type="ECO:0000313" key="1">
    <source>
        <dbReference type="EMBL" id="USC49085.1"/>
    </source>
</evidence>
<dbReference type="EMBL" id="CP098609">
    <property type="protein sequence ID" value="USC49085.1"/>
    <property type="molecule type" value="Genomic_DNA"/>
</dbReference>
<evidence type="ECO:0000313" key="2">
    <source>
        <dbReference type="Proteomes" id="UP001056079"/>
    </source>
</evidence>
<organism evidence="1 2">
    <name type="scientific">Streptomyces filamentosus</name>
    <name type="common">Streptomyces roseosporus</name>
    <dbReference type="NCBI Taxonomy" id="67294"/>
    <lineage>
        <taxon>Bacteria</taxon>
        <taxon>Bacillati</taxon>
        <taxon>Actinomycetota</taxon>
        <taxon>Actinomycetes</taxon>
        <taxon>Kitasatosporales</taxon>
        <taxon>Streptomycetaceae</taxon>
        <taxon>Streptomyces</taxon>
    </lineage>
</organism>
<reference evidence="1" key="1">
    <citation type="submission" date="2021-08" db="EMBL/GenBank/DDBJ databases">
        <title>DNA methylation of m4C regulates biosynthesis of daptomycin in Streptomyces roseosporus L30.</title>
        <authorList>
            <person name="Fang J.-L."/>
        </authorList>
    </citation>
    <scope>NUCLEOTIDE SEQUENCE</scope>
    <source>
        <strain evidence="1">L30</strain>
    </source>
</reference>
<keyword evidence="2" id="KW-1185">Reference proteome</keyword>
<gene>
    <name evidence="1" type="ORF">K7395_21330</name>
</gene>
<sequence length="76" mass="7638">MVVNSVASAATSVARDALSTPFPNTAARIPHRKGAVTARSWSDSGCRDDGTDGGVISFEDFLAAAGSVLAADASVN</sequence>
<name>A0ABY4V0K1_STRFL</name>
<dbReference type="Proteomes" id="UP001056079">
    <property type="component" value="Chromosome"/>
</dbReference>
<dbReference type="RefSeq" id="WP_131618246.1">
    <property type="nucleotide sequence ID" value="NZ_CP098609.1"/>
</dbReference>
<protein>
    <submittedName>
        <fullName evidence="1">Uncharacterized protein</fullName>
    </submittedName>
</protein>
<accession>A0ABY4V0K1</accession>
<proteinExistence type="predicted"/>